<dbReference type="EMBL" id="JABFUD020000019">
    <property type="protein sequence ID" value="KAI5064827.1"/>
    <property type="molecule type" value="Genomic_DNA"/>
</dbReference>
<feature type="compositionally biased region" description="Polar residues" evidence="2">
    <location>
        <begin position="1007"/>
        <end position="1021"/>
    </location>
</feature>
<feature type="domain" description="BCAS3 WD40" evidence="4">
    <location>
        <begin position="436"/>
        <end position="551"/>
    </location>
</feature>
<dbReference type="Pfam" id="PF12490">
    <property type="entry name" value="BCAS3"/>
    <property type="match status" value="1"/>
</dbReference>
<organism evidence="5 6">
    <name type="scientific">Adiantum capillus-veneris</name>
    <name type="common">Maidenhair fern</name>
    <dbReference type="NCBI Taxonomy" id="13818"/>
    <lineage>
        <taxon>Eukaryota</taxon>
        <taxon>Viridiplantae</taxon>
        <taxon>Streptophyta</taxon>
        <taxon>Embryophyta</taxon>
        <taxon>Tracheophyta</taxon>
        <taxon>Polypodiopsida</taxon>
        <taxon>Polypodiidae</taxon>
        <taxon>Polypodiales</taxon>
        <taxon>Pteridineae</taxon>
        <taxon>Pteridaceae</taxon>
        <taxon>Vittarioideae</taxon>
        <taxon>Adiantum</taxon>
    </lineage>
</organism>
<dbReference type="OrthoDB" id="25778at2759"/>
<evidence type="ECO:0000313" key="6">
    <source>
        <dbReference type="Proteomes" id="UP000886520"/>
    </source>
</evidence>
<dbReference type="AlphaFoldDB" id="A0A9D4UBZ2"/>
<accession>A0A9D4UBZ2</accession>
<reference evidence="5" key="1">
    <citation type="submission" date="2021-01" db="EMBL/GenBank/DDBJ databases">
        <title>Adiantum capillus-veneris genome.</title>
        <authorList>
            <person name="Fang Y."/>
            <person name="Liao Q."/>
        </authorList>
    </citation>
    <scope>NUCLEOTIDE SEQUENCE</scope>
    <source>
        <strain evidence="5">H3</strain>
        <tissue evidence="5">Leaf</tissue>
    </source>
</reference>
<dbReference type="SMART" id="SM00320">
    <property type="entry name" value="WD40"/>
    <property type="match status" value="3"/>
</dbReference>
<proteinExistence type="predicted"/>
<dbReference type="Gene3D" id="2.130.10.10">
    <property type="entry name" value="YVTN repeat-like/Quinoprotein amine dehydrogenase"/>
    <property type="match status" value="1"/>
</dbReference>
<keyword evidence="6" id="KW-1185">Reference proteome</keyword>
<protein>
    <recommendedName>
        <fullName evidence="7">BCAS3 domain-containing protein</fullName>
    </recommendedName>
</protein>
<dbReference type="InterPro" id="IPR022175">
    <property type="entry name" value="BCAS3_dom"/>
</dbReference>
<sequence length="1071" mass="115854">MASKVDKFNGSGFHTWQIKPWPPSARRPVPRIRRCFFSIAEHFFLALLQSSISQFKKPAAERFLHGPKDLYGIELVLENFFERCTFLFVCLLLHPDETDRKQPTPPSKIERLFIYFLVRSAGTSVASSISSATDDHQREQVQWAGFDMLEFGPDRSQRVLLLTYVNGFQVWNVEDANDVWELVSKRDGPVALLRAQPQPISDACDTAMDAARPLLLVVTSDATVCRSNGIPSRPANGYNGVVGSPPAFGENHFVPTLVKFYSFRSYTYVHTLKFRSAIHSVRCSIRIVAVATAAQIYCFDAATLENTFSVITYPSPPPGPNGLSLGYGPMAVGSRWLAYAPNQPLLSNTGRVSPQHLSPSPGVSPSTSPANGSLVAYYAKESGKQFAAGIVTLGDLGYKAFSKYCTDGLGSPEPGSPLQRNNCNLHAEHAGTVHVRDFVSRVLVAQFRAHDSPLSALCFDHTGTLLVTASIHGHNINVFRILPGLNTNGIVCDATASHAHLYKLSRGVTNAIIQDIAFSEDGHWIVVSSSRGTNHLFCISPFGGMAGPLAHSAAMALGPVTPMRVLPWWCSLGPVKSAQQASSPPPPTVSSSVVSRIKNGNAGWRGTVSGAAAAASGRSSSSMGAVAVLFHDGRGHKHDAEANQTSLKEQLWVLSPSGHLIRYAIHLSAVTEGFSDGVTPAEGPKDSVDLRVVVEPLEKWDISRKPNQYEREEKLTDPNPRGFMHDTSGSSGGASMPLCCENGKDEPIPDEMHRLFLSKAEVQMHHFRPPLWAKSQISFHVFGGLGHDNVGGEVEIEKVPTRMVEVRKRDLVPVYDRLKTYQFGDDTRERNDSWGGTSSSHYGINYGFIRADAGGIPIQRSSSGSSCGSEGSLCSGPLQNGVHHAYQESFPYHQPIFESKQRPEQSKLQETSFSGIGAVVDKISATSVSTVGSPLYVFPCSVSHDGASNLHVRESASKEEGHMVKLNSCSSDTGSISNGYLGGYNRMSSVAPRPDSVQAEEGACHPSVTSNAGQASPRASQNVEGKFDLQNFDAATEDVVSTDGNSKSEDFGGEQAEDGWEGALFPFAEDC</sequence>
<dbReference type="InterPro" id="IPR001680">
    <property type="entry name" value="WD40_rpt"/>
</dbReference>
<feature type="domain" description="BCAS3 WD40" evidence="4">
    <location>
        <begin position="159"/>
        <end position="344"/>
    </location>
</feature>
<comment type="subcellular location">
    <subcellularLocation>
        <location evidence="1">Preautophagosomal structure</location>
    </subcellularLocation>
</comment>
<evidence type="ECO:0000259" key="4">
    <source>
        <dbReference type="Pfam" id="PF21034"/>
    </source>
</evidence>
<evidence type="ECO:0000313" key="5">
    <source>
        <dbReference type="EMBL" id="KAI5064827.1"/>
    </source>
</evidence>
<name>A0A9D4UBZ2_ADICA</name>
<dbReference type="GO" id="GO:0000407">
    <property type="term" value="C:phagophore assembly site"/>
    <property type="evidence" value="ECO:0007669"/>
    <property type="project" value="UniProtKB-SubCell"/>
</dbReference>
<dbReference type="InterPro" id="IPR036322">
    <property type="entry name" value="WD40_repeat_dom_sf"/>
</dbReference>
<dbReference type="SUPFAM" id="SSF50978">
    <property type="entry name" value="WD40 repeat-like"/>
    <property type="match status" value="1"/>
</dbReference>
<evidence type="ECO:0008006" key="7">
    <source>
        <dbReference type="Google" id="ProtNLM"/>
    </source>
</evidence>
<dbReference type="InterPro" id="IPR015943">
    <property type="entry name" value="WD40/YVTN_repeat-like_dom_sf"/>
</dbReference>
<feature type="domain" description="BCAS3" evidence="3">
    <location>
        <begin position="689"/>
        <end position="816"/>
    </location>
</feature>
<dbReference type="PANTHER" id="PTHR13268">
    <property type="entry name" value="BREAST CARCINOMA AMPLIFIED SEQUENCE 3"/>
    <property type="match status" value="1"/>
</dbReference>
<dbReference type="GO" id="GO:0042594">
    <property type="term" value="P:response to starvation"/>
    <property type="evidence" value="ECO:0007669"/>
    <property type="project" value="TreeGrafter"/>
</dbReference>
<dbReference type="Pfam" id="PF21034">
    <property type="entry name" value="BCAS3_WD40"/>
    <property type="match status" value="2"/>
</dbReference>
<gene>
    <name evidence="5" type="ORF">GOP47_0019522</name>
</gene>
<dbReference type="PANTHER" id="PTHR13268:SF0">
    <property type="entry name" value="BCAS3 MICROTUBULE ASSOCIATED CELL MIGRATION FACTOR"/>
    <property type="match status" value="1"/>
</dbReference>
<feature type="region of interest" description="Disordered" evidence="2">
    <location>
        <begin position="990"/>
        <end position="1021"/>
    </location>
</feature>
<dbReference type="Proteomes" id="UP000886520">
    <property type="component" value="Chromosome 19"/>
</dbReference>
<evidence type="ECO:0000256" key="2">
    <source>
        <dbReference type="SAM" id="MobiDB-lite"/>
    </source>
</evidence>
<dbReference type="GO" id="GO:0006914">
    <property type="term" value="P:autophagy"/>
    <property type="evidence" value="ECO:0007669"/>
    <property type="project" value="InterPro"/>
</dbReference>
<feature type="compositionally biased region" description="Acidic residues" evidence="2">
    <location>
        <begin position="1051"/>
        <end position="1060"/>
    </location>
</feature>
<feature type="region of interest" description="Disordered" evidence="2">
    <location>
        <begin position="1034"/>
        <end position="1062"/>
    </location>
</feature>
<evidence type="ECO:0000256" key="1">
    <source>
        <dbReference type="ARBA" id="ARBA00004329"/>
    </source>
</evidence>
<dbReference type="InterPro" id="IPR048382">
    <property type="entry name" value="BCAS3_WD40"/>
</dbReference>
<comment type="caution">
    <text evidence="5">The sequence shown here is derived from an EMBL/GenBank/DDBJ whole genome shotgun (WGS) entry which is preliminary data.</text>
</comment>
<dbReference type="InterPro" id="IPR045142">
    <property type="entry name" value="BCAS3-like"/>
</dbReference>
<evidence type="ECO:0000259" key="3">
    <source>
        <dbReference type="Pfam" id="PF12490"/>
    </source>
</evidence>